<keyword evidence="3" id="KW-0813">Transport</keyword>
<dbReference type="Proteomes" id="UP000244755">
    <property type="component" value="Chromosome 2"/>
</dbReference>
<accession>A0A2R4WUR8</accession>
<evidence type="ECO:0000313" key="6">
    <source>
        <dbReference type="Proteomes" id="UP000244755"/>
    </source>
</evidence>
<dbReference type="SUPFAM" id="SSF53822">
    <property type="entry name" value="Periplasmic binding protein-like I"/>
    <property type="match status" value="1"/>
</dbReference>
<gene>
    <name evidence="5" type="ORF">DA075_30650</name>
</gene>
<dbReference type="PANTHER" id="PTHR30483">
    <property type="entry name" value="LEUCINE-SPECIFIC-BINDING PROTEIN"/>
    <property type="match status" value="1"/>
</dbReference>
<keyword evidence="2" id="KW-0732">Signal</keyword>
<evidence type="ECO:0000313" key="5">
    <source>
        <dbReference type="EMBL" id="AWB25290.1"/>
    </source>
</evidence>
<organism evidence="5 6">
    <name type="scientific">Methylobacterium currus</name>
    <dbReference type="NCBI Taxonomy" id="2051553"/>
    <lineage>
        <taxon>Bacteria</taxon>
        <taxon>Pseudomonadati</taxon>
        <taxon>Pseudomonadota</taxon>
        <taxon>Alphaproteobacteria</taxon>
        <taxon>Hyphomicrobiales</taxon>
        <taxon>Methylobacteriaceae</taxon>
        <taxon>Methylobacterium</taxon>
    </lineage>
</organism>
<keyword evidence="6" id="KW-1185">Reference proteome</keyword>
<dbReference type="Gene3D" id="3.40.50.2300">
    <property type="match status" value="2"/>
</dbReference>
<evidence type="ECO:0000256" key="3">
    <source>
        <dbReference type="ARBA" id="ARBA00022970"/>
    </source>
</evidence>
<dbReference type="InterPro" id="IPR028082">
    <property type="entry name" value="Peripla_BP_I"/>
</dbReference>
<evidence type="ECO:0000259" key="4">
    <source>
        <dbReference type="Pfam" id="PF13458"/>
    </source>
</evidence>
<dbReference type="Pfam" id="PF13458">
    <property type="entry name" value="Peripla_BP_6"/>
    <property type="match status" value="1"/>
</dbReference>
<dbReference type="RefSeq" id="WP_099956959.1">
    <property type="nucleotide sequence ID" value="NZ_CP028844.1"/>
</dbReference>
<dbReference type="KEGG" id="mee:DA075_30650"/>
<sequence>MTNAPLTRRTMLGGLAAPALVSPAVLGLSGRGARAAAGGPVTIGALSDLSSAYADISGPALVKSVQMAIDDFGPCLGQKARLVSADCQLKPDVSSAIARRWYDQEGVDAIIDLPSTAIALAIMQLSAERRKIVLATSPGSSDITGKFCSPYTTQWTYDSHAMAKTIGPAIVRDGGDSWFFIAADYGFGAALVNDMTQVVQAAGAKVLGTVRAPLGTPDFSSYLLQAQASGAKVVTLANGGADAVNCIKQAHEFGLQREGQRVAAMVLMDTDVRSIGLPIAQGTLLATAFYWDRTAESRAWSQRFRALVGRMPTMLQASAYSQATHYLKAVQDAGTRDADRVMDRMRALPVDDFYVRNGRVRQDGLMLHDMYLAKVKRPSESTAEWDQYSLVATVPGSEAFRPLQGSACKLV</sequence>
<dbReference type="AlphaFoldDB" id="A0A2R4WUR8"/>
<dbReference type="EMBL" id="CP028844">
    <property type="protein sequence ID" value="AWB25290.1"/>
    <property type="molecule type" value="Genomic_DNA"/>
</dbReference>
<dbReference type="OrthoDB" id="5794591at2"/>
<comment type="similarity">
    <text evidence="1">Belongs to the leucine-binding protein family.</text>
</comment>
<protein>
    <submittedName>
        <fullName evidence="5">ABC transporter permease</fullName>
    </submittedName>
</protein>
<evidence type="ECO:0000256" key="2">
    <source>
        <dbReference type="ARBA" id="ARBA00022729"/>
    </source>
</evidence>
<dbReference type="PROSITE" id="PS51318">
    <property type="entry name" value="TAT"/>
    <property type="match status" value="1"/>
</dbReference>
<dbReference type="PANTHER" id="PTHR30483:SF6">
    <property type="entry name" value="PERIPLASMIC BINDING PROTEIN OF ABC TRANSPORTER FOR NATURAL AMINO ACIDS"/>
    <property type="match status" value="1"/>
</dbReference>
<dbReference type="InterPro" id="IPR028081">
    <property type="entry name" value="Leu-bd"/>
</dbReference>
<name>A0A2R4WUR8_9HYPH</name>
<proteinExistence type="inferred from homology"/>
<dbReference type="InterPro" id="IPR051010">
    <property type="entry name" value="BCAA_transport"/>
</dbReference>
<dbReference type="InterPro" id="IPR006311">
    <property type="entry name" value="TAT_signal"/>
</dbReference>
<evidence type="ECO:0000256" key="1">
    <source>
        <dbReference type="ARBA" id="ARBA00010062"/>
    </source>
</evidence>
<keyword evidence="3" id="KW-0029">Amino-acid transport</keyword>
<reference evidence="5 6" key="1">
    <citation type="submission" date="2018-04" db="EMBL/GenBank/DDBJ databases">
        <title>Methylobacterium sp. PR1016A genome.</title>
        <authorList>
            <person name="Park W."/>
        </authorList>
    </citation>
    <scope>NUCLEOTIDE SEQUENCE [LARGE SCALE GENOMIC DNA]</scope>
    <source>
        <strain evidence="5 6">PR1016A</strain>
    </source>
</reference>
<dbReference type="GO" id="GO:0006865">
    <property type="term" value="P:amino acid transport"/>
    <property type="evidence" value="ECO:0007669"/>
    <property type="project" value="UniProtKB-KW"/>
</dbReference>
<dbReference type="CDD" id="cd06327">
    <property type="entry name" value="PBP1_SBP-like"/>
    <property type="match status" value="1"/>
</dbReference>
<feature type="domain" description="Leucine-binding protein" evidence="4">
    <location>
        <begin position="40"/>
        <end position="376"/>
    </location>
</feature>